<feature type="compositionally biased region" description="Pro residues" evidence="1">
    <location>
        <begin position="67"/>
        <end position="85"/>
    </location>
</feature>
<evidence type="ECO:0000313" key="2">
    <source>
        <dbReference type="EMBL" id="AKT40363.1"/>
    </source>
</evidence>
<dbReference type="RefSeq" id="WP_050432307.1">
    <property type="nucleotide sequence ID" value="NZ_CP012159.1"/>
</dbReference>
<organism evidence="2 3">
    <name type="scientific">Chondromyces crocatus</name>
    <dbReference type="NCBI Taxonomy" id="52"/>
    <lineage>
        <taxon>Bacteria</taxon>
        <taxon>Pseudomonadati</taxon>
        <taxon>Myxococcota</taxon>
        <taxon>Polyangia</taxon>
        <taxon>Polyangiales</taxon>
        <taxon>Polyangiaceae</taxon>
        <taxon>Chondromyces</taxon>
    </lineage>
</organism>
<dbReference type="AlphaFoldDB" id="A0A0K1EIE1"/>
<evidence type="ECO:0000313" key="3">
    <source>
        <dbReference type="Proteomes" id="UP000067626"/>
    </source>
</evidence>
<dbReference type="Proteomes" id="UP000067626">
    <property type="component" value="Chromosome"/>
</dbReference>
<protein>
    <submittedName>
        <fullName evidence="2">Uncharacterized protein</fullName>
    </submittedName>
</protein>
<name>A0A0K1EIE1_CHOCO</name>
<feature type="region of interest" description="Disordered" evidence="1">
    <location>
        <begin position="36"/>
        <end position="95"/>
    </location>
</feature>
<evidence type="ECO:0000256" key="1">
    <source>
        <dbReference type="SAM" id="MobiDB-lite"/>
    </source>
</evidence>
<keyword evidence="3" id="KW-1185">Reference proteome</keyword>
<dbReference type="EMBL" id="CP012159">
    <property type="protein sequence ID" value="AKT40363.1"/>
    <property type="molecule type" value="Genomic_DNA"/>
</dbReference>
<accession>A0A0K1EIE1</accession>
<dbReference type="KEGG" id="ccro:CMC5_045160"/>
<sequence length="95" mass="9096">MGIAAVLASLAVTGCGGEGAIEEAEAMVATSIPKAAPGAQGAEIPSRVGSETAPAEVVEEEGTLAPGWPPPSPKAPSPSPVPVPIESPTTGGTAL</sequence>
<proteinExistence type="predicted"/>
<gene>
    <name evidence="2" type="ORF">CMC5_045160</name>
</gene>
<reference evidence="2 3" key="1">
    <citation type="submission" date="2015-07" db="EMBL/GenBank/DDBJ databases">
        <title>Genome analysis of myxobacterium Chondromyces crocatus Cm c5 reveals a high potential for natural compound synthesis and the genetic basis for the loss of fruiting body formation.</title>
        <authorList>
            <person name="Zaburannyi N."/>
            <person name="Bunk B."/>
            <person name="Maier J."/>
            <person name="Overmann J."/>
            <person name="Mueller R."/>
        </authorList>
    </citation>
    <scope>NUCLEOTIDE SEQUENCE [LARGE SCALE GENOMIC DNA]</scope>
    <source>
        <strain evidence="2 3">Cm c5</strain>
    </source>
</reference>